<dbReference type="PROSITE" id="PS50294">
    <property type="entry name" value="WD_REPEATS_REGION"/>
    <property type="match status" value="2"/>
</dbReference>
<keyword evidence="8" id="KW-0067">ATP-binding</keyword>
<feature type="repeat" description="WD" evidence="10">
    <location>
        <begin position="879"/>
        <end position="896"/>
    </location>
</feature>
<dbReference type="PROSITE" id="PS50077">
    <property type="entry name" value="HEAT_REPEAT"/>
    <property type="match status" value="1"/>
</dbReference>
<dbReference type="GO" id="GO:0005524">
    <property type="term" value="F:ATP binding"/>
    <property type="evidence" value="ECO:0007669"/>
    <property type="project" value="UniProtKB-KW"/>
</dbReference>
<feature type="repeat" description="WD" evidence="10">
    <location>
        <begin position="961"/>
        <end position="995"/>
    </location>
</feature>
<accession>A0A1J1HLS6</accession>
<keyword evidence="6" id="KW-0547">Nucleotide-binding</keyword>
<feature type="repeat" description="HEAT" evidence="9">
    <location>
        <begin position="130"/>
        <end position="160"/>
    </location>
</feature>
<evidence type="ECO:0000256" key="3">
    <source>
        <dbReference type="ARBA" id="ARBA00022574"/>
    </source>
</evidence>
<dbReference type="InterPro" id="IPR055231">
    <property type="entry name" value="2AA_helical"/>
</dbReference>
<dbReference type="AlphaFoldDB" id="A0A1J1HLS6"/>
<dbReference type="InterPro" id="IPR015943">
    <property type="entry name" value="WD40/YVTN_repeat-like_dom_sf"/>
</dbReference>
<dbReference type="InterPro" id="IPR036322">
    <property type="entry name" value="WD40_repeat_dom_sf"/>
</dbReference>
<dbReference type="Pfam" id="PF22956">
    <property type="entry name" value="VPS15-like_hel"/>
    <property type="match status" value="1"/>
</dbReference>
<protein>
    <recommendedName>
        <fullName evidence="1">non-specific serine/threonine protein kinase</fullName>
        <ecNumber evidence="1">2.7.11.1</ecNumber>
    </recommendedName>
</protein>
<evidence type="ECO:0000256" key="2">
    <source>
        <dbReference type="ARBA" id="ARBA00022527"/>
    </source>
</evidence>
<dbReference type="GO" id="GO:0034272">
    <property type="term" value="C:phosphatidylinositol 3-kinase complex, class III, type II"/>
    <property type="evidence" value="ECO:0007669"/>
    <property type="project" value="TreeGrafter"/>
</dbReference>
<evidence type="ECO:0000256" key="9">
    <source>
        <dbReference type="PROSITE-ProRule" id="PRU00103"/>
    </source>
</evidence>
<dbReference type="InterPro" id="IPR021133">
    <property type="entry name" value="HEAT_type_2"/>
</dbReference>
<evidence type="ECO:0000259" key="11">
    <source>
        <dbReference type="Pfam" id="PF22956"/>
    </source>
</evidence>
<keyword evidence="5" id="KW-0677">Repeat</keyword>
<evidence type="ECO:0000256" key="8">
    <source>
        <dbReference type="ARBA" id="ARBA00022840"/>
    </source>
</evidence>
<proteinExistence type="predicted"/>
<dbReference type="FunFam" id="1.25.10.10:FF:000342">
    <property type="entry name" value="Serine/threonine-protein kinase VPS15"/>
    <property type="match status" value="1"/>
</dbReference>
<sequence>MGNLQSIAPSQIFPVEHYLIGLEDVSQMIDITTKDEIDREGLILITTLVTSCIRGIYHCSSKINCLEILHKLAQHTTSETILDRILPFILHFTQDISANVRVAALDTLTSCLCLVKSLPRSDANVFPEYVLPSISSLATDPSTMVRVAYAHNIATLAETAVRFLENSQLASGDGPVPKYETELRDLHEMLSSTVMSLLTDSQSIVKQTLMESGITKLCVFFGSQKANDIILSHIITFLNDKEDKNLRGTFFDCIVGIAAFVGWHCSPILIPLLQQGFSDTEEFVLAKAIRASTALTELGLIQKTNLIEFICDCVCFLNHPNIWIRHEICGLISTAAKSLSALDVQCKIMPAVSVHLRTPLLQVERIELLLDCLHPPIPRSIYDNVVKFPEVGQFIEILKDRRHARAKAGTDGIAKYGEMTQAMRNFFRRLSSTEDLNDLVELQLLSMGNHLIKMARYRAHDNKKSSRDGRIKLERKDSCYLHELALVDKLTKVDSQGRKHRVSESASADWLLNADFQSPSSASPMPDAISLNAQPIQATPTLSLVEYSMPERSFHQERLSECRLELDQLTNQLKMKYSTSLRNEMSDGQSNVSDDWKFAGTLVAHLHEHKNAVTRMASLKVGGPLFASTSTDGTVRLWDCTKLDGHQNINRSRQFYSANTPLNAVAACDAGQSLAVAGRDGALLILRIDPNSSKMALEQARHLDSNARIDRAVKEQDDGPVVEMQAMDQGSQSLIVYATLYGAIVGWDIRMQGNAWRLESDLRNGVITTFTIDPTNSSWLAIGTSSGRHLCWDLRFRLKIAEIKHPHESRIRRVACHPTEPSCLISASQGNNEVFSWNIETNSRQPALWASTAPPLSNVNNTAHSVCALLPGVVDGKGFLVTGGTDQRIRFWDLQNAGNCKLVVPSPKDSNTTNVSYSSRVIDGTYVIQELYNGNQSPTTGSVNSSRINIEDHKPGPDLPVFGHNDVITDLVLCRTQKQTFIASSSRDGVIKLWK</sequence>
<feature type="repeat" description="WD" evidence="10">
    <location>
        <begin position="606"/>
        <end position="639"/>
    </location>
</feature>
<dbReference type="OrthoDB" id="242910at2759"/>
<dbReference type="InterPro" id="IPR011989">
    <property type="entry name" value="ARM-like"/>
</dbReference>
<keyword evidence="4" id="KW-0808">Transferase</keyword>
<dbReference type="GO" id="GO:0034271">
    <property type="term" value="C:phosphatidylinositol 3-kinase complex, class III, type I"/>
    <property type="evidence" value="ECO:0007669"/>
    <property type="project" value="TreeGrafter"/>
</dbReference>
<dbReference type="InterPro" id="IPR045162">
    <property type="entry name" value="Vps15-like"/>
</dbReference>
<dbReference type="GO" id="GO:0016236">
    <property type="term" value="P:macroautophagy"/>
    <property type="evidence" value="ECO:0007669"/>
    <property type="project" value="InterPro"/>
</dbReference>
<dbReference type="Gene3D" id="1.25.10.10">
    <property type="entry name" value="Leucine-rich Repeat Variant"/>
    <property type="match status" value="2"/>
</dbReference>
<dbReference type="PRINTS" id="PR00320">
    <property type="entry name" value="GPROTEINBRPT"/>
</dbReference>
<dbReference type="Proteomes" id="UP000183832">
    <property type="component" value="Unassembled WGS sequence"/>
</dbReference>
<dbReference type="EC" id="2.7.11.1" evidence="1"/>
<dbReference type="GO" id="GO:0005770">
    <property type="term" value="C:late endosome"/>
    <property type="evidence" value="ECO:0007669"/>
    <property type="project" value="TreeGrafter"/>
</dbReference>
<evidence type="ECO:0000313" key="13">
    <source>
        <dbReference type="Proteomes" id="UP000183832"/>
    </source>
</evidence>
<organism evidence="12 13">
    <name type="scientific">Clunio marinus</name>
    <dbReference type="NCBI Taxonomy" id="568069"/>
    <lineage>
        <taxon>Eukaryota</taxon>
        <taxon>Metazoa</taxon>
        <taxon>Ecdysozoa</taxon>
        <taxon>Arthropoda</taxon>
        <taxon>Hexapoda</taxon>
        <taxon>Insecta</taxon>
        <taxon>Pterygota</taxon>
        <taxon>Neoptera</taxon>
        <taxon>Endopterygota</taxon>
        <taxon>Diptera</taxon>
        <taxon>Nematocera</taxon>
        <taxon>Chironomoidea</taxon>
        <taxon>Chironomidae</taxon>
        <taxon>Clunio</taxon>
    </lineage>
</organism>
<evidence type="ECO:0000256" key="6">
    <source>
        <dbReference type="ARBA" id="ARBA00022741"/>
    </source>
</evidence>
<dbReference type="GO" id="GO:0006623">
    <property type="term" value="P:protein targeting to vacuole"/>
    <property type="evidence" value="ECO:0007669"/>
    <property type="project" value="TreeGrafter"/>
</dbReference>
<evidence type="ECO:0000256" key="7">
    <source>
        <dbReference type="ARBA" id="ARBA00022777"/>
    </source>
</evidence>
<feature type="domain" description="Phosphatase 2A Regulatory Subunit A helical" evidence="11">
    <location>
        <begin position="45"/>
        <end position="386"/>
    </location>
</feature>
<name>A0A1J1HLS6_9DIPT</name>
<reference evidence="12 13" key="1">
    <citation type="submission" date="2015-04" db="EMBL/GenBank/DDBJ databases">
        <authorList>
            <person name="Syromyatnikov M.Y."/>
            <person name="Popov V.N."/>
        </authorList>
    </citation>
    <scope>NUCLEOTIDE SEQUENCE [LARGE SCALE GENOMIC DNA]</scope>
</reference>
<keyword evidence="7" id="KW-0418">Kinase</keyword>
<evidence type="ECO:0000256" key="5">
    <source>
        <dbReference type="ARBA" id="ARBA00022737"/>
    </source>
</evidence>
<evidence type="ECO:0000313" key="12">
    <source>
        <dbReference type="EMBL" id="CRK88989.1"/>
    </source>
</evidence>
<dbReference type="Gene3D" id="2.130.10.10">
    <property type="entry name" value="YVTN repeat-like/Quinoprotein amine dehydrogenase"/>
    <property type="match status" value="2"/>
</dbReference>
<dbReference type="SUPFAM" id="SSF48371">
    <property type="entry name" value="ARM repeat"/>
    <property type="match status" value="1"/>
</dbReference>
<dbReference type="SMART" id="SM00320">
    <property type="entry name" value="WD40"/>
    <property type="match status" value="6"/>
</dbReference>
<dbReference type="Pfam" id="PF00400">
    <property type="entry name" value="WD40"/>
    <property type="match status" value="2"/>
</dbReference>
<gene>
    <name evidence="12" type="ORF">CLUMA_CG002618</name>
</gene>
<evidence type="ECO:0000256" key="10">
    <source>
        <dbReference type="PROSITE-ProRule" id="PRU00221"/>
    </source>
</evidence>
<dbReference type="PANTHER" id="PTHR17583">
    <property type="entry name" value="PHOSPHOINOSITIDE 3-KINASE REGULATORY SUBUNIT 4"/>
    <property type="match status" value="1"/>
</dbReference>
<dbReference type="GO" id="GO:0045324">
    <property type="term" value="P:late endosome to vacuole transport"/>
    <property type="evidence" value="ECO:0007669"/>
    <property type="project" value="InterPro"/>
</dbReference>
<dbReference type="SUPFAM" id="SSF50978">
    <property type="entry name" value="WD40 repeat-like"/>
    <property type="match status" value="1"/>
</dbReference>
<dbReference type="EMBL" id="CVRI01000010">
    <property type="protein sequence ID" value="CRK88989.1"/>
    <property type="molecule type" value="Genomic_DNA"/>
</dbReference>
<dbReference type="GO" id="GO:0071561">
    <property type="term" value="C:nucleus-vacuole junction"/>
    <property type="evidence" value="ECO:0007669"/>
    <property type="project" value="TreeGrafter"/>
</dbReference>
<keyword evidence="2" id="KW-0723">Serine/threonine-protein kinase</keyword>
<dbReference type="InterPro" id="IPR016024">
    <property type="entry name" value="ARM-type_fold"/>
</dbReference>
<dbReference type="InterPro" id="IPR020472">
    <property type="entry name" value="WD40_PAC1"/>
</dbReference>
<dbReference type="STRING" id="568069.A0A1J1HLS6"/>
<dbReference type="PROSITE" id="PS50082">
    <property type="entry name" value="WD_REPEATS_2"/>
    <property type="match status" value="3"/>
</dbReference>
<dbReference type="InterPro" id="IPR001680">
    <property type="entry name" value="WD40_rpt"/>
</dbReference>
<evidence type="ECO:0000256" key="1">
    <source>
        <dbReference type="ARBA" id="ARBA00012513"/>
    </source>
</evidence>
<dbReference type="PANTHER" id="PTHR17583:SF0">
    <property type="entry name" value="PHOSPHOINOSITIDE 3-KINASE REGULATORY SUBUNIT 4"/>
    <property type="match status" value="1"/>
</dbReference>
<evidence type="ECO:0000256" key="4">
    <source>
        <dbReference type="ARBA" id="ARBA00022679"/>
    </source>
</evidence>
<keyword evidence="3 10" id="KW-0853">WD repeat</keyword>
<keyword evidence="13" id="KW-1185">Reference proteome</keyword>
<dbReference type="GO" id="GO:0004674">
    <property type="term" value="F:protein serine/threonine kinase activity"/>
    <property type="evidence" value="ECO:0007669"/>
    <property type="project" value="UniProtKB-KW"/>
</dbReference>